<proteinExistence type="predicted"/>
<evidence type="ECO:0000313" key="4">
    <source>
        <dbReference type="Proteomes" id="UP000827721"/>
    </source>
</evidence>
<keyword evidence="1" id="KW-0472">Membrane</keyword>
<dbReference type="Proteomes" id="UP000827721">
    <property type="component" value="Unassembled WGS sequence"/>
</dbReference>
<name>A0ABQ8HDR2_9ROSI</name>
<accession>A0ABQ8HDR2</accession>
<dbReference type="Gene3D" id="2.60.40.1820">
    <property type="match status" value="1"/>
</dbReference>
<keyword evidence="4" id="KW-1185">Reference proteome</keyword>
<keyword evidence="1" id="KW-0812">Transmembrane</keyword>
<evidence type="ECO:0000259" key="2">
    <source>
        <dbReference type="Pfam" id="PF03168"/>
    </source>
</evidence>
<reference evidence="3 4" key="1">
    <citation type="submission" date="2021-02" db="EMBL/GenBank/DDBJ databases">
        <title>Plant Genome Project.</title>
        <authorList>
            <person name="Zhang R.-G."/>
        </authorList>
    </citation>
    <scope>NUCLEOTIDE SEQUENCE [LARGE SCALE GENOMIC DNA]</scope>
    <source>
        <tissue evidence="3">Leaves</tissue>
    </source>
</reference>
<evidence type="ECO:0000313" key="3">
    <source>
        <dbReference type="EMBL" id="KAH7554632.1"/>
    </source>
</evidence>
<dbReference type="InterPro" id="IPR004864">
    <property type="entry name" value="LEA_2"/>
</dbReference>
<protein>
    <recommendedName>
        <fullName evidence="2">Late embryogenesis abundant protein LEA-2 subgroup domain-containing protein</fullName>
    </recommendedName>
</protein>
<gene>
    <name evidence="3" type="ORF">JRO89_XS12G0250800</name>
</gene>
<keyword evidence="1" id="KW-1133">Transmembrane helix</keyword>
<comment type="caution">
    <text evidence="3">The sequence shown here is derived from an EMBL/GenBank/DDBJ whole genome shotgun (WGS) entry which is preliminary data.</text>
</comment>
<evidence type="ECO:0000256" key="1">
    <source>
        <dbReference type="SAM" id="Phobius"/>
    </source>
</evidence>
<feature type="domain" description="Late embryogenesis abundant protein LEA-2 subgroup" evidence="2">
    <location>
        <begin position="84"/>
        <end position="181"/>
    </location>
</feature>
<sequence length="205" mass="21926">MDVKDADGGGGGGKGRKRRNICIGIGVCVGIIVIVIIIVVILAFTVFKAKRPVIRIDSIALDDLDVSFDIPRLRVNLNVSLDTTISVKNTNKVGFKYAPSSALLNYRGQLIGEVPIPAGKISAGETAAMNLTLTLMGDRFLSTPEAFSDAMSGALPLNTSTKISGKVNILNMFHVHVVSSSTCDFTVNIANRTVVDQQCKYKTKL</sequence>
<dbReference type="Pfam" id="PF03168">
    <property type="entry name" value="LEA_2"/>
    <property type="match status" value="1"/>
</dbReference>
<organism evidence="3 4">
    <name type="scientific">Xanthoceras sorbifolium</name>
    <dbReference type="NCBI Taxonomy" id="99658"/>
    <lineage>
        <taxon>Eukaryota</taxon>
        <taxon>Viridiplantae</taxon>
        <taxon>Streptophyta</taxon>
        <taxon>Embryophyta</taxon>
        <taxon>Tracheophyta</taxon>
        <taxon>Spermatophyta</taxon>
        <taxon>Magnoliopsida</taxon>
        <taxon>eudicotyledons</taxon>
        <taxon>Gunneridae</taxon>
        <taxon>Pentapetalae</taxon>
        <taxon>rosids</taxon>
        <taxon>malvids</taxon>
        <taxon>Sapindales</taxon>
        <taxon>Sapindaceae</taxon>
        <taxon>Xanthoceroideae</taxon>
        <taxon>Xanthoceras</taxon>
    </lineage>
</organism>
<dbReference type="InterPro" id="IPR055301">
    <property type="entry name" value="Lea14-like_2"/>
</dbReference>
<dbReference type="PANTHER" id="PTHR31852">
    <property type="entry name" value="LATE EMBRYOGENESIS ABUNDANT (LEA) HYDROXYPROLINE-RICH GLYCOPROTEIN FAMILY"/>
    <property type="match status" value="1"/>
</dbReference>
<feature type="transmembrane region" description="Helical" evidence="1">
    <location>
        <begin position="21"/>
        <end position="47"/>
    </location>
</feature>
<dbReference type="EMBL" id="JAFEMO010000012">
    <property type="protein sequence ID" value="KAH7554632.1"/>
    <property type="molecule type" value="Genomic_DNA"/>
</dbReference>